<evidence type="ECO:0000256" key="1">
    <source>
        <dbReference type="SAM" id="SignalP"/>
    </source>
</evidence>
<evidence type="ECO:0000313" key="3">
    <source>
        <dbReference type="Proteomes" id="UP000019402"/>
    </source>
</evidence>
<dbReference type="RefSeq" id="WP_027472011.1">
    <property type="nucleotide sequence ID" value="NZ_BAMD01000016.1"/>
</dbReference>
<dbReference type="Gene3D" id="2.60.40.1120">
    <property type="entry name" value="Carboxypeptidase-like, regulatory domain"/>
    <property type="match status" value="1"/>
</dbReference>
<evidence type="ECO:0000313" key="2">
    <source>
        <dbReference type="EMBL" id="GAF02948.1"/>
    </source>
</evidence>
<dbReference type="SUPFAM" id="SSF49464">
    <property type="entry name" value="Carboxypeptidase regulatory domain-like"/>
    <property type="match status" value="1"/>
</dbReference>
<feature type="signal peptide" evidence="1">
    <location>
        <begin position="1"/>
        <end position="23"/>
    </location>
</feature>
<accession>W7Y5S3</accession>
<comment type="caution">
    <text evidence="2">The sequence shown here is derived from an EMBL/GenBank/DDBJ whole genome shotgun (WGS) entry which is preliminary data.</text>
</comment>
<dbReference type="AlphaFoldDB" id="W7Y5S3"/>
<protein>
    <submittedName>
        <fullName evidence="2">Putative lipoprotein</fullName>
    </submittedName>
</protein>
<gene>
    <name evidence="2" type="ORF">JCM21142_41598</name>
</gene>
<organism evidence="2 3">
    <name type="scientific">Saccharicrinis fermentans DSM 9555 = JCM 21142</name>
    <dbReference type="NCBI Taxonomy" id="869213"/>
    <lineage>
        <taxon>Bacteria</taxon>
        <taxon>Pseudomonadati</taxon>
        <taxon>Bacteroidota</taxon>
        <taxon>Bacteroidia</taxon>
        <taxon>Marinilabiliales</taxon>
        <taxon>Marinilabiliaceae</taxon>
        <taxon>Saccharicrinis</taxon>
    </lineage>
</organism>
<keyword evidence="3" id="KW-1185">Reference proteome</keyword>
<proteinExistence type="predicted"/>
<dbReference type="OrthoDB" id="1098226at2"/>
<dbReference type="EMBL" id="BAMD01000016">
    <property type="protein sequence ID" value="GAF02948.1"/>
    <property type="molecule type" value="Genomic_DNA"/>
</dbReference>
<feature type="chain" id="PRO_5004907192" evidence="1">
    <location>
        <begin position="24"/>
        <end position="121"/>
    </location>
</feature>
<name>W7Y5S3_9BACT</name>
<keyword evidence="1" id="KW-0732">Signal</keyword>
<dbReference type="InterPro" id="IPR008969">
    <property type="entry name" value="CarboxyPept-like_regulatory"/>
</dbReference>
<dbReference type="Proteomes" id="UP000019402">
    <property type="component" value="Unassembled WGS sequence"/>
</dbReference>
<sequence length="121" mass="13639">MNKKIIRKILGALSFTSVMFVFQACYGTPQDYGLDVRLEGKVKSAKTGLPIKGIQVSVNEEYQYTVTDDSGFYSFYVPFLDSLTVSFKDIDSLENGSYLPKDTILNAREEEMVLNISLNEE</sequence>
<dbReference type="STRING" id="869213.GCA_000517085_02403"/>
<dbReference type="eggNOG" id="ENOG50349F7">
    <property type="taxonomic scope" value="Bacteria"/>
</dbReference>
<keyword evidence="2" id="KW-0449">Lipoprotein</keyword>
<dbReference type="PROSITE" id="PS51257">
    <property type="entry name" value="PROKAR_LIPOPROTEIN"/>
    <property type="match status" value="1"/>
</dbReference>
<reference evidence="2 3" key="1">
    <citation type="journal article" date="2014" name="Genome Announc.">
        <title>Draft Genome Sequence of Cytophaga fermentans JCM 21142T, a Facultative Anaerobe Isolated from Marine Mud.</title>
        <authorList>
            <person name="Starns D."/>
            <person name="Oshima K."/>
            <person name="Suda W."/>
            <person name="Iino T."/>
            <person name="Yuki M."/>
            <person name="Inoue J."/>
            <person name="Kitamura K."/>
            <person name="Iida T."/>
            <person name="Darby A."/>
            <person name="Hattori M."/>
            <person name="Ohkuma M."/>
        </authorList>
    </citation>
    <scope>NUCLEOTIDE SEQUENCE [LARGE SCALE GENOMIC DNA]</scope>
    <source>
        <strain evidence="2 3">JCM 21142</strain>
    </source>
</reference>